<evidence type="ECO:0000313" key="2">
    <source>
        <dbReference type="Proteomes" id="UP000181951"/>
    </source>
</evidence>
<proteinExistence type="predicted"/>
<dbReference type="AlphaFoldDB" id="A0A1H8TSM1"/>
<dbReference type="Proteomes" id="UP000181951">
    <property type="component" value="Unassembled WGS sequence"/>
</dbReference>
<organism evidence="1 2">
    <name type="scientific">Actinacidiphila rubida</name>
    <dbReference type="NCBI Taxonomy" id="310780"/>
    <lineage>
        <taxon>Bacteria</taxon>
        <taxon>Bacillati</taxon>
        <taxon>Actinomycetota</taxon>
        <taxon>Actinomycetes</taxon>
        <taxon>Kitasatosporales</taxon>
        <taxon>Streptomycetaceae</taxon>
        <taxon>Actinacidiphila</taxon>
    </lineage>
</organism>
<gene>
    <name evidence="1" type="ORF">SAMN05216267_10586</name>
</gene>
<sequence>MPVQRSYLLRDRRLELGYESGLVVTVRMRSDHGADYLFDEQWITAGGSEEPTSLRIRHVAEPVPCDGRHFWSAKWPELLVHHSNRFVIGEVVECLVTAGQYPGDG</sequence>
<dbReference type="EMBL" id="FODD01000058">
    <property type="protein sequence ID" value="SEO94012.1"/>
    <property type="molecule type" value="Genomic_DNA"/>
</dbReference>
<evidence type="ECO:0000313" key="1">
    <source>
        <dbReference type="EMBL" id="SEO94012.1"/>
    </source>
</evidence>
<protein>
    <submittedName>
        <fullName evidence="1">Uncharacterized protein</fullName>
    </submittedName>
</protein>
<accession>A0A1H8TSM1</accession>
<keyword evidence="2" id="KW-1185">Reference proteome</keyword>
<reference evidence="1 2" key="1">
    <citation type="submission" date="2016-10" db="EMBL/GenBank/DDBJ databases">
        <authorList>
            <person name="de Groot N.N."/>
        </authorList>
    </citation>
    <scope>NUCLEOTIDE SEQUENCE [LARGE SCALE GENOMIC DNA]</scope>
    <source>
        <strain evidence="1 2">CGMCC 4.2026</strain>
    </source>
</reference>
<name>A0A1H8TSM1_9ACTN</name>